<dbReference type="AlphaFoldDB" id="A0A6C0L7N0"/>
<dbReference type="InterPro" id="IPR056112">
    <property type="entry name" value="DUF7695"/>
</dbReference>
<dbReference type="EMBL" id="MN740439">
    <property type="protein sequence ID" value="QHU26387.1"/>
    <property type="molecule type" value="Genomic_DNA"/>
</dbReference>
<reference evidence="2" key="1">
    <citation type="journal article" date="2020" name="Nature">
        <title>Giant virus diversity and host interactions through global metagenomics.</title>
        <authorList>
            <person name="Schulz F."/>
            <person name="Roux S."/>
            <person name="Paez-Espino D."/>
            <person name="Jungbluth S."/>
            <person name="Walsh D.A."/>
            <person name="Denef V.J."/>
            <person name="McMahon K.D."/>
            <person name="Konstantinidis K.T."/>
            <person name="Eloe-Fadrosh E.A."/>
            <person name="Kyrpides N.C."/>
            <person name="Woyke T."/>
        </authorList>
    </citation>
    <scope>NUCLEOTIDE SEQUENCE</scope>
    <source>
        <strain evidence="2">GVMAG-M-3300027759-16</strain>
    </source>
</reference>
<feature type="domain" description="DUF7695" evidence="1">
    <location>
        <begin position="38"/>
        <end position="87"/>
    </location>
</feature>
<name>A0A6C0L7N0_9ZZZZ</name>
<dbReference type="Pfam" id="PF24749">
    <property type="entry name" value="DUF7695"/>
    <property type="match status" value="1"/>
</dbReference>
<sequence length="121" mass="13727">MWTSARVGGGNNFIVVKRFVPSKYMPYIVYGGVKYIQIRHAIQCKRCLDTIESKHVHDFIFCSCKAVGIDGGVSSGNRILGNADDIEYRGMYCAVVNKKIWLPQHVIEEHFRQVKNEVCSS</sequence>
<evidence type="ECO:0000259" key="1">
    <source>
        <dbReference type="Pfam" id="PF24749"/>
    </source>
</evidence>
<protein>
    <recommendedName>
        <fullName evidence="1">DUF7695 domain-containing protein</fullName>
    </recommendedName>
</protein>
<evidence type="ECO:0000313" key="2">
    <source>
        <dbReference type="EMBL" id="QHU26387.1"/>
    </source>
</evidence>
<proteinExistence type="predicted"/>
<accession>A0A6C0L7N0</accession>
<organism evidence="2">
    <name type="scientific">viral metagenome</name>
    <dbReference type="NCBI Taxonomy" id="1070528"/>
    <lineage>
        <taxon>unclassified sequences</taxon>
        <taxon>metagenomes</taxon>
        <taxon>organismal metagenomes</taxon>
    </lineage>
</organism>